<evidence type="ECO:0000313" key="9">
    <source>
        <dbReference type="Proteomes" id="UP000008748"/>
    </source>
</evidence>
<dbReference type="RefSeq" id="WP_006589936.1">
    <property type="nucleotide sequence ID" value="NZ_JH725077.1"/>
</dbReference>
<sequence length="161" mass="18657">MSYFCPFPFFSIAIVCMWLTLNDFSLGQLLLGIIIALFSSWIMRFLEPEKITIKSWRAVFLLIFRVFIDSIIANISVVRFVLTKKTQKQQSGFIVVPLLLESRSALAVLACILSVTPGTVWIAYNRKSSELLLHVLDFEDGYNYQQFIKQRYEQLLLEIFS</sequence>
<evidence type="ECO:0000256" key="5">
    <source>
        <dbReference type="ARBA" id="ARBA00022989"/>
    </source>
</evidence>
<keyword evidence="9" id="KW-1185">Reference proteome</keyword>
<evidence type="ECO:0008006" key="10">
    <source>
        <dbReference type="Google" id="ProtNLM"/>
    </source>
</evidence>
<feature type="transmembrane region" description="Helical" evidence="7">
    <location>
        <begin position="102"/>
        <end position="124"/>
    </location>
</feature>
<keyword evidence="3" id="KW-1003">Cell membrane</keyword>
<evidence type="ECO:0000256" key="3">
    <source>
        <dbReference type="ARBA" id="ARBA00022475"/>
    </source>
</evidence>
<evidence type="ECO:0000313" key="8">
    <source>
        <dbReference type="EMBL" id="EJF76473.1"/>
    </source>
</evidence>
<name>J0YP62_9HYPH</name>
<gene>
    <name evidence="8" type="ORF">ME7_01017</name>
</gene>
<dbReference type="GO" id="GO:0008324">
    <property type="term" value="F:monoatomic cation transmembrane transporter activity"/>
    <property type="evidence" value="ECO:0007669"/>
    <property type="project" value="InterPro"/>
</dbReference>
<keyword evidence="6 7" id="KW-0472">Membrane</keyword>
<comment type="subcellular location">
    <subcellularLocation>
        <location evidence="1">Cell membrane</location>
        <topology evidence="1">Multi-pass membrane protein</topology>
    </subcellularLocation>
</comment>
<dbReference type="PANTHER" id="PTHR34584">
    <property type="entry name" value="NA(+)/H(+) ANTIPORTER SUBUNIT E1"/>
    <property type="match status" value="1"/>
</dbReference>
<comment type="similarity">
    <text evidence="2">Belongs to the CPA3 antiporters (TC 2.A.63) subunit E family.</text>
</comment>
<feature type="transmembrane region" description="Helical" evidence="7">
    <location>
        <begin position="58"/>
        <end position="82"/>
    </location>
</feature>
<reference evidence="8 9" key="1">
    <citation type="submission" date="2012-03" db="EMBL/GenBank/DDBJ databases">
        <title>The Genome Sequence of Bartonella birtlesii LL-WM9.</title>
        <authorList>
            <consortium name="The Broad Institute Genome Sequencing Platform"/>
            <consortium name="The Broad Institute Genome Sequencing Center for Infectious Disease"/>
            <person name="Feldgarden M."/>
            <person name="Kirby J."/>
            <person name="Kosoy M."/>
            <person name="Birtles R."/>
            <person name="Probert W.S."/>
            <person name="Chiaraviglio L."/>
            <person name="Young S.K."/>
            <person name="Zeng Q."/>
            <person name="Gargeya S."/>
            <person name="Fitzgerald M."/>
            <person name="Haas B."/>
            <person name="Abouelleil A."/>
            <person name="Alvarado L."/>
            <person name="Arachchi H.M."/>
            <person name="Berlin A."/>
            <person name="Chapman S.B."/>
            <person name="Gearin G."/>
            <person name="Goldberg J."/>
            <person name="Griggs A."/>
            <person name="Gujja S."/>
            <person name="Hansen M."/>
            <person name="Heiman D."/>
            <person name="Howarth C."/>
            <person name="Larimer J."/>
            <person name="Lui A."/>
            <person name="MacDonald P.J.P."/>
            <person name="McCowen C."/>
            <person name="Montmayeur A."/>
            <person name="Murphy C."/>
            <person name="Neiman D."/>
            <person name="Pearson M."/>
            <person name="Priest M."/>
            <person name="Roberts A."/>
            <person name="Saif S."/>
            <person name="Shea T."/>
            <person name="Sisk P."/>
            <person name="Stolte C."/>
            <person name="Sykes S."/>
            <person name="Wortman J."/>
            <person name="Nusbaum C."/>
            <person name="Birren B."/>
        </authorList>
    </citation>
    <scope>NUCLEOTIDE SEQUENCE [LARGE SCALE GENOMIC DNA]</scope>
    <source>
        <strain evidence="8 9">LL-WM9</strain>
    </source>
</reference>
<dbReference type="Pfam" id="PF01899">
    <property type="entry name" value="MNHE"/>
    <property type="match status" value="1"/>
</dbReference>
<keyword evidence="4 7" id="KW-0812">Transmembrane</keyword>
<proteinExistence type="inferred from homology"/>
<organism evidence="8 9">
    <name type="scientific">Bartonella birtlesii LL-WM9</name>
    <dbReference type="NCBI Taxonomy" id="1094552"/>
    <lineage>
        <taxon>Bacteria</taxon>
        <taxon>Pseudomonadati</taxon>
        <taxon>Pseudomonadota</taxon>
        <taxon>Alphaproteobacteria</taxon>
        <taxon>Hyphomicrobiales</taxon>
        <taxon>Bartonellaceae</taxon>
        <taxon>Bartonella</taxon>
    </lineage>
</organism>
<evidence type="ECO:0000256" key="7">
    <source>
        <dbReference type="SAM" id="Phobius"/>
    </source>
</evidence>
<evidence type="ECO:0000256" key="6">
    <source>
        <dbReference type="ARBA" id="ARBA00023136"/>
    </source>
</evidence>
<dbReference type="PATRIC" id="fig|1094552.3.peg.1143"/>
<accession>J0YP62</accession>
<protein>
    <recommendedName>
        <fullName evidence="10">Na+/H+ antiporter subunit E</fullName>
    </recommendedName>
</protein>
<evidence type="ECO:0000256" key="1">
    <source>
        <dbReference type="ARBA" id="ARBA00004651"/>
    </source>
</evidence>
<feature type="transmembrane region" description="Helical" evidence="7">
    <location>
        <begin position="27"/>
        <end position="46"/>
    </location>
</feature>
<dbReference type="AlphaFoldDB" id="J0YP62"/>
<comment type="caution">
    <text evidence="8">The sequence shown here is derived from an EMBL/GenBank/DDBJ whole genome shotgun (WGS) entry which is preliminary data.</text>
</comment>
<dbReference type="HOGENOM" id="CLU_086615_4_0_5"/>
<evidence type="ECO:0000256" key="2">
    <source>
        <dbReference type="ARBA" id="ARBA00006228"/>
    </source>
</evidence>
<dbReference type="InterPro" id="IPR002758">
    <property type="entry name" value="Cation_antiport_E"/>
</dbReference>
<feature type="transmembrane region" description="Helical" evidence="7">
    <location>
        <begin position="5"/>
        <end position="21"/>
    </location>
</feature>
<dbReference type="Proteomes" id="UP000008748">
    <property type="component" value="Unassembled WGS sequence"/>
</dbReference>
<dbReference type="NCBIfam" id="NF006520">
    <property type="entry name" value="PRK08965.1-4"/>
    <property type="match status" value="1"/>
</dbReference>
<evidence type="ECO:0000256" key="4">
    <source>
        <dbReference type="ARBA" id="ARBA00022692"/>
    </source>
</evidence>
<keyword evidence="5 7" id="KW-1133">Transmembrane helix</keyword>
<dbReference type="EMBL" id="AIMC01000020">
    <property type="protein sequence ID" value="EJF76473.1"/>
    <property type="molecule type" value="Genomic_DNA"/>
</dbReference>
<dbReference type="GO" id="GO:0005886">
    <property type="term" value="C:plasma membrane"/>
    <property type="evidence" value="ECO:0007669"/>
    <property type="project" value="UniProtKB-SubCell"/>
</dbReference>
<dbReference type="PANTHER" id="PTHR34584:SF1">
    <property type="entry name" value="NA(+)_H(+) ANTIPORTER SUBUNIT E1"/>
    <property type="match status" value="1"/>
</dbReference>